<sequence>MSYVGRMYLRMFMPGLVGLGTGAVAAAAMRAAQEFPGELGNLSLYIHLPRWLLAAGVLVGLAIVGIQALRVRLWERGALASCYVCGCLLAPARNGRGLGRVRPCLGCGKVHGVNHHLAPGMVPLQVAVADGAGPAGIRNAR</sequence>
<evidence type="ECO:0000256" key="1">
    <source>
        <dbReference type="SAM" id="Phobius"/>
    </source>
</evidence>
<dbReference type="KEGG" id="lpy:FIV34_04780"/>
<keyword evidence="1" id="KW-0472">Membrane</keyword>
<feature type="transmembrane region" description="Helical" evidence="1">
    <location>
        <begin position="48"/>
        <end position="69"/>
    </location>
</feature>
<keyword evidence="1" id="KW-0812">Transmembrane</keyword>
<dbReference type="Proteomes" id="UP000316093">
    <property type="component" value="Chromosome"/>
</dbReference>
<dbReference type="RefSeq" id="WP_139980201.1">
    <property type="nucleotide sequence ID" value="NZ_CP041046.1"/>
</dbReference>
<dbReference type="AlphaFoldDB" id="A0A4Y5Z1V3"/>
<evidence type="ECO:0000313" key="2">
    <source>
        <dbReference type="EMBL" id="QDE38565.1"/>
    </source>
</evidence>
<proteinExistence type="predicted"/>
<organism evidence="2 3">
    <name type="scientific">Luteibacter pinisoli</name>
    <dbReference type="NCBI Taxonomy" id="2589080"/>
    <lineage>
        <taxon>Bacteria</taxon>
        <taxon>Pseudomonadati</taxon>
        <taxon>Pseudomonadota</taxon>
        <taxon>Gammaproteobacteria</taxon>
        <taxon>Lysobacterales</taxon>
        <taxon>Rhodanobacteraceae</taxon>
        <taxon>Luteibacter</taxon>
    </lineage>
</organism>
<gene>
    <name evidence="2" type="ORF">FIV34_04780</name>
</gene>
<reference evidence="2 3" key="1">
    <citation type="submission" date="2019-06" db="EMBL/GenBank/DDBJ databases">
        <title>A complete genome sequence for Luteibacter pinisoli MAH-14.</title>
        <authorList>
            <person name="Baltrus D.A."/>
        </authorList>
    </citation>
    <scope>NUCLEOTIDE SEQUENCE [LARGE SCALE GENOMIC DNA]</scope>
    <source>
        <strain evidence="2 3">MAH-14</strain>
    </source>
</reference>
<accession>A0A4Y5Z1V3</accession>
<keyword evidence="1" id="KW-1133">Transmembrane helix</keyword>
<evidence type="ECO:0000313" key="3">
    <source>
        <dbReference type="Proteomes" id="UP000316093"/>
    </source>
</evidence>
<dbReference type="EMBL" id="CP041046">
    <property type="protein sequence ID" value="QDE38565.1"/>
    <property type="molecule type" value="Genomic_DNA"/>
</dbReference>
<dbReference type="OrthoDB" id="5956934at2"/>
<name>A0A4Y5Z1V3_9GAMM</name>
<protein>
    <submittedName>
        <fullName evidence="2">Uncharacterized protein</fullName>
    </submittedName>
</protein>
<keyword evidence="3" id="KW-1185">Reference proteome</keyword>